<dbReference type="PROSITE" id="PS50011">
    <property type="entry name" value="PROTEIN_KINASE_DOM"/>
    <property type="match status" value="1"/>
</dbReference>
<dbReference type="InterPro" id="IPR051809">
    <property type="entry name" value="Plant_receptor-like_S/T_kinase"/>
</dbReference>
<evidence type="ECO:0000259" key="9">
    <source>
        <dbReference type="PROSITE" id="PS50011"/>
    </source>
</evidence>
<dbReference type="Proteomes" id="UP000295252">
    <property type="component" value="Chromosome VI"/>
</dbReference>
<organism evidence="10 11">
    <name type="scientific">Coffea canephora</name>
    <name type="common">Robusta coffee</name>
    <dbReference type="NCBI Taxonomy" id="49390"/>
    <lineage>
        <taxon>Eukaryota</taxon>
        <taxon>Viridiplantae</taxon>
        <taxon>Streptophyta</taxon>
        <taxon>Embryophyta</taxon>
        <taxon>Tracheophyta</taxon>
        <taxon>Spermatophyta</taxon>
        <taxon>Magnoliopsida</taxon>
        <taxon>eudicotyledons</taxon>
        <taxon>Gunneridae</taxon>
        <taxon>Pentapetalae</taxon>
        <taxon>asterids</taxon>
        <taxon>lamiids</taxon>
        <taxon>Gentianales</taxon>
        <taxon>Rubiaceae</taxon>
        <taxon>Ixoroideae</taxon>
        <taxon>Gardenieae complex</taxon>
        <taxon>Bertiereae - Coffeeae clade</taxon>
        <taxon>Coffeeae</taxon>
        <taxon>Coffea</taxon>
    </lineage>
</organism>
<evidence type="ECO:0000256" key="7">
    <source>
        <dbReference type="ARBA" id="ARBA00023136"/>
    </source>
</evidence>
<comment type="similarity">
    <text evidence="2">Belongs to the RLP family.</text>
</comment>
<name>A0A068VC57_COFCA</name>
<evidence type="ECO:0000256" key="5">
    <source>
        <dbReference type="ARBA" id="ARBA00022737"/>
    </source>
</evidence>
<evidence type="ECO:0000313" key="11">
    <source>
        <dbReference type="Proteomes" id="UP000295252"/>
    </source>
</evidence>
<dbReference type="PROSITE" id="PS00108">
    <property type="entry name" value="PROTEIN_KINASE_ST"/>
    <property type="match status" value="1"/>
</dbReference>
<comment type="subcellular location">
    <subcellularLocation>
        <location evidence="1">Membrane</location>
        <topology evidence="1">Single-pass membrane protein</topology>
    </subcellularLocation>
</comment>
<evidence type="ECO:0000256" key="6">
    <source>
        <dbReference type="ARBA" id="ARBA00022989"/>
    </source>
</evidence>
<dbReference type="InterPro" id="IPR011009">
    <property type="entry name" value="Kinase-like_dom_sf"/>
</dbReference>
<dbReference type="FunFam" id="3.80.10.10:FF:000111">
    <property type="entry name" value="LRR receptor-like serine/threonine-protein kinase ERECTA"/>
    <property type="match status" value="1"/>
</dbReference>
<proteinExistence type="inferred from homology"/>
<keyword evidence="5" id="KW-0677">Repeat</keyword>
<dbReference type="FunFam" id="3.80.10.10:FF:000383">
    <property type="entry name" value="Leucine-rich repeat receptor protein kinase EMS1"/>
    <property type="match status" value="1"/>
</dbReference>
<dbReference type="STRING" id="49390.A0A068VC57"/>
<dbReference type="PhylomeDB" id="A0A068VC57"/>
<dbReference type="Pfam" id="PF00069">
    <property type="entry name" value="Pkinase"/>
    <property type="match status" value="1"/>
</dbReference>
<keyword evidence="8" id="KW-0325">Glycoprotein</keyword>
<evidence type="ECO:0000256" key="2">
    <source>
        <dbReference type="ARBA" id="ARBA00009592"/>
    </source>
</evidence>
<keyword evidence="4" id="KW-0812">Transmembrane</keyword>
<dbReference type="PROSITE" id="PS51450">
    <property type="entry name" value="LRR"/>
    <property type="match status" value="1"/>
</dbReference>
<evidence type="ECO:0000256" key="8">
    <source>
        <dbReference type="ARBA" id="ARBA00023180"/>
    </source>
</evidence>
<dbReference type="GO" id="GO:0016020">
    <property type="term" value="C:membrane"/>
    <property type="evidence" value="ECO:0007669"/>
    <property type="project" value="UniProtKB-SubCell"/>
</dbReference>
<keyword evidence="11" id="KW-1185">Reference proteome</keyword>
<dbReference type="AlphaFoldDB" id="A0A068VC57"/>
<dbReference type="InterPro" id="IPR003591">
    <property type="entry name" value="Leu-rich_rpt_typical-subtyp"/>
</dbReference>
<dbReference type="SUPFAM" id="SSF56112">
    <property type="entry name" value="Protein kinase-like (PK-like)"/>
    <property type="match status" value="1"/>
</dbReference>
<evidence type="ECO:0000313" key="10">
    <source>
        <dbReference type="EMBL" id="CDP18316.1"/>
    </source>
</evidence>
<dbReference type="InParanoid" id="A0A068VC57"/>
<sequence>MSTLRLLGLTYNKLSGRHASSMGYGLIKLKGLSLYGNEFDGVIPASISNASKLTTLELGENRFSVGNLSTSLEKFYALRLSGNQLTGTIPVGLKYLQKLQALDFSGNQLSGPIPGCLCKLNSLYEVYLERNRFHGSIPSCLSNVSSLRGIFFDGNFLNSSIPASFWNLTDLLKLNLSYNSLIGSLPQEIGNLKAVIQLDLSANHLCCSIPKSLGHLSSLEVLDLSKNNLSGLIPESLEALSYLYHINLSFNHLRGEIPSSGPFKNFTYESFIFDDDLCGAQRFHVPPCSSREIPSSGPFKNFTYESFIFNDDLCGAQRFHVPPCSSPWIHKSESKESISHVRHSIRISYYELVQATNGYHESNLLGKGSFGAVYKVLRNGCALNNHCLDLLQRLSIMIDVASALEYPHFGYTTPVVHCDLKPSNILLDENMVAYVSDFGMAKFLDEGNSVLHTRTLATLGYLARGLSNYVPLYGLEGQVSTRVDVYSFGIILIETFSRMKPNDEMFKDDLNLKDEHFNEKLECLSMIFKLALRCCTDCPHDRTNMKDAVAALQKIRRKLESSPRISA</sequence>
<dbReference type="InterPro" id="IPR008271">
    <property type="entry name" value="Ser/Thr_kinase_AS"/>
</dbReference>
<feature type="domain" description="Protein kinase" evidence="9">
    <location>
        <begin position="252"/>
        <end position="565"/>
    </location>
</feature>
<dbReference type="Pfam" id="PF13855">
    <property type="entry name" value="LRR_8"/>
    <property type="match status" value="2"/>
</dbReference>
<dbReference type="Pfam" id="PF00560">
    <property type="entry name" value="LRR_1"/>
    <property type="match status" value="1"/>
</dbReference>
<keyword evidence="6" id="KW-1133">Transmembrane helix</keyword>
<dbReference type="SMART" id="SM00369">
    <property type="entry name" value="LRR_TYP"/>
    <property type="match status" value="3"/>
</dbReference>
<evidence type="ECO:0000256" key="4">
    <source>
        <dbReference type="ARBA" id="ARBA00022692"/>
    </source>
</evidence>
<gene>
    <name evidence="10" type="ORF">GSCOC_T00004346001</name>
</gene>
<dbReference type="InterPro" id="IPR000719">
    <property type="entry name" value="Prot_kinase_dom"/>
</dbReference>
<dbReference type="GO" id="GO:0005524">
    <property type="term" value="F:ATP binding"/>
    <property type="evidence" value="ECO:0007669"/>
    <property type="project" value="InterPro"/>
</dbReference>
<dbReference type="PANTHER" id="PTHR27008:SF585">
    <property type="entry name" value="PROTEIN KINASE DOMAIN-CONTAINING PROTEIN"/>
    <property type="match status" value="1"/>
</dbReference>
<dbReference type="SUPFAM" id="SSF52058">
    <property type="entry name" value="L domain-like"/>
    <property type="match status" value="1"/>
</dbReference>
<dbReference type="GO" id="GO:0051707">
    <property type="term" value="P:response to other organism"/>
    <property type="evidence" value="ECO:0007669"/>
    <property type="project" value="UniProtKB-ARBA"/>
</dbReference>
<dbReference type="SMART" id="SM00220">
    <property type="entry name" value="S_TKc"/>
    <property type="match status" value="1"/>
</dbReference>
<protein>
    <recommendedName>
        <fullName evidence="9">Protein kinase domain-containing protein</fullName>
    </recommendedName>
</protein>
<evidence type="ECO:0000256" key="1">
    <source>
        <dbReference type="ARBA" id="ARBA00004167"/>
    </source>
</evidence>
<dbReference type="GO" id="GO:0004672">
    <property type="term" value="F:protein kinase activity"/>
    <property type="evidence" value="ECO:0007669"/>
    <property type="project" value="InterPro"/>
</dbReference>
<dbReference type="InterPro" id="IPR001611">
    <property type="entry name" value="Leu-rich_rpt"/>
</dbReference>
<dbReference type="EMBL" id="HG739307">
    <property type="protein sequence ID" value="CDP18316.1"/>
    <property type="molecule type" value="Genomic_DNA"/>
</dbReference>
<dbReference type="Gramene" id="CDP18316">
    <property type="protein sequence ID" value="CDP18316"/>
    <property type="gene ID" value="GSCOC_T00004346001"/>
</dbReference>
<dbReference type="Gene3D" id="1.10.510.10">
    <property type="entry name" value="Transferase(Phosphotransferase) domain 1"/>
    <property type="match status" value="1"/>
</dbReference>
<accession>A0A068VC57</accession>
<evidence type="ECO:0000256" key="3">
    <source>
        <dbReference type="ARBA" id="ARBA00022614"/>
    </source>
</evidence>
<dbReference type="GO" id="GO:0006952">
    <property type="term" value="P:defense response"/>
    <property type="evidence" value="ECO:0007669"/>
    <property type="project" value="UniProtKB-ARBA"/>
</dbReference>
<dbReference type="Gene3D" id="3.80.10.10">
    <property type="entry name" value="Ribonuclease Inhibitor"/>
    <property type="match status" value="1"/>
</dbReference>
<dbReference type="InterPro" id="IPR032675">
    <property type="entry name" value="LRR_dom_sf"/>
</dbReference>
<dbReference type="PRINTS" id="PR00019">
    <property type="entry name" value="LEURICHRPT"/>
</dbReference>
<keyword evidence="7" id="KW-0472">Membrane</keyword>
<reference evidence="11" key="1">
    <citation type="journal article" date="2014" name="Science">
        <title>The coffee genome provides insight into the convergent evolution of caffeine biosynthesis.</title>
        <authorList>
            <person name="Denoeud F."/>
            <person name="Carretero-Paulet L."/>
            <person name="Dereeper A."/>
            <person name="Droc G."/>
            <person name="Guyot R."/>
            <person name="Pietrella M."/>
            <person name="Zheng C."/>
            <person name="Alberti A."/>
            <person name="Anthony F."/>
            <person name="Aprea G."/>
            <person name="Aury J.M."/>
            <person name="Bento P."/>
            <person name="Bernard M."/>
            <person name="Bocs S."/>
            <person name="Campa C."/>
            <person name="Cenci A."/>
            <person name="Combes M.C."/>
            <person name="Crouzillat D."/>
            <person name="Da Silva C."/>
            <person name="Daddiego L."/>
            <person name="De Bellis F."/>
            <person name="Dussert S."/>
            <person name="Garsmeur O."/>
            <person name="Gayraud T."/>
            <person name="Guignon V."/>
            <person name="Jahn K."/>
            <person name="Jamilloux V."/>
            <person name="Joet T."/>
            <person name="Labadie K."/>
            <person name="Lan T."/>
            <person name="Leclercq J."/>
            <person name="Lepelley M."/>
            <person name="Leroy T."/>
            <person name="Li L.T."/>
            <person name="Librado P."/>
            <person name="Lopez L."/>
            <person name="Munoz A."/>
            <person name="Noel B."/>
            <person name="Pallavicini A."/>
            <person name="Perrotta G."/>
            <person name="Poncet V."/>
            <person name="Pot D."/>
            <person name="Priyono X."/>
            <person name="Rigoreau M."/>
            <person name="Rouard M."/>
            <person name="Rozas J."/>
            <person name="Tranchant-Dubreuil C."/>
            <person name="VanBuren R."/>
            <person name="Zhang Q."/>
            <person name="Andrade A.C."/>
            <person name="Argout X."/>
            <person name="Bertrand B."/>
            <person name="de Kochko A."/>
            <person name="Graziosi G."/>
            <person name="Henry R.J."/>
            <person name="Jayarama X."/>
            <person name="Ming R."/>
            <person name="Nagai C."/>
            <person name="Rounsley S."/>
            <person name="Sankoff D."/>
            <person name="Giuliano G."/>
            <person name="Albert V.A."/>
            <person name="Wincker P."/>
            <person name="Lashermes P."/>
        </authorList>
    </citation>
    <scope>NUCLEOTIDE SEQUENCE [LARGE SCALE GENOMIC DNA]</scope>
    <source>
        <strain evidence="11">cv. DH200-94</strain>
    </source>
</reference>
<dbReference type="PANTHER" id="PTHR27008">
    <property type="entry name" value="OS04G0122200 PROTEIN"/>
    <property type="match status" value="1"/>
</dbReference>
<keyword evidence="3" id="KW-0433">Leucine-rich repeat</keyword>
<dbReference type="Gene3D" id="3.30.200.20">
    <property type="entry name" value="Phosphorylase Kinase, domain 1"/>
    <property type="match status" value="1"/>
</dbReference>